<evidence type="ECO:0000313" key="4">
    <source>
        <dbReference type="WBParaSite" id="NBR_0000128501-mRNA-1"/>
    </source>
</evidence>
<feature type="compositionally biased region" description="Basic and acidic residues" evidence="1">
    <location>
        <begin position="1038"/>
        <end position="1054"/>
    </location>
</feature>
<dbReference type="CDD" id="cd00303">
    <property type="entry name" value="retropepsin_like"/>
    <property type="match status" value="1"/>
</dbReference>
<feature type="compositionally biased region" description="Acidic residues" evidence="1">
    <location>
        <begin position="618"/>
        <end position="628"/>
    </location>
</feature>
<evidence type="ECO:0000256" key="1">
    <source>
        <dbReference type="SAM" id="MobiDB-lite"/>
    </source>
</evidence>
<feature type="compositionally biased region" description="Basic and acidic residues" evidence="1">
    <location>
        <begin position="1460"/>
        <end position="1469"/>
    </location>
</feature>
<reference evidence="4" key="1">
    <citation type="submission" date="2017-02" db="UniProtKB">
        <authorList>
            <consortium name="WormBaseParasite"/>
        </authorList>
    </citation>
    <scope>IDENTIFICATION</scope>
</reference>
<feature type="compositionally biased region" description="Polar residues" evidence="1">
    <location>
        <begin position="1070"/>
        <end position="1083"/>
    </location>
</feature>
<name>A0A0N4XFI3_NIPBR</name>
<gene>
    <name evidence="2" type="ORF">NBR_LOCUS1286</name>
</gene>
<organism evidence="4">
    <name type="scientific">Nippostrongylus brasiliensis</name>
    <name type="common">Rat hookworm</name>
    <dbReference type="NCBI Taxonomy" id="27835"/>
    <lineage>
        <taxon>Eukaryota</taxon>
        <taxon>Metazoa</taxon>
        <taxon>Ecdysozoa</taxon>
        <taxon>Nematoda</taxon>
        <taxon>Chromadorea</taxon>
        <taxon>Rhabditida</taxon>
        <taxon>Rhabditina</taxon>
        <taxon>Rhabditomorpha</taxon>
        <taxon>Strongyloidea</taxon>
        <taxon>Heligmosomidae</taxon>
        <taxon>Nippostrongylus</taxon>
    </lineage>
</organism>
<proteinExistence type="predicted"/>
<dbReference type="PANTHER" id="PTHR47331:SF5">
    <property type="entry name" value="RIBONUCLEASE H"/>
    <property type="match status" value="1"/>
</dbReference>
<dbReference type="STRING" id="27835.A0A0N4XFI3"/>
<feature type="region of interest" description="Disordered" evidence="1">
    <location>
        <begin position="1460"/>
        <end position="1504"/>
    </location>
</feature>
<accession>A0A0N4XFI3</accession>
<feature type="region of interest" description="Disordered" evidence="1">
    <location>
        <begin position="1029"/>
        <end position="1110"/>
    </location>
</feature>
<feature type="compositionally biased region" description="Basic and acidic residues" evidence="1">
    <location>
        <begin position="1494"/>
        <end position="1504"/>
    </location>
</feature>
<evidence type="ECO:0000313" key="3">
    <source>
        <dbReference type="Proteomes" id="UP000271162"/>
    </source>
</evidence>
<dbReference type="InterPro" id="IPR005312">
    <property type="entry name" value="DUF1759"/>
</dbReference>
<sequence>MCVSSNKRINGNGKNEEHHGKQLKYWASYPPKQLPLQEPKQQGGQEISIFDRFVAMKSLENWSTFVERRFGRKYLYNQSAWQALFILGLAIEVVVPQIGAVGLTRNWYLPNVCKKKINTSVVPTRQKSIQLANKKRPSICSQATNKQEMEQGQRFQLSNCKRKLTLFCKKLDSTIAEAKEVAGKAEDLKLAQGKLTAIEPYAKKVEDPQQEYATSLDKLERAPSTQEAVDYEQYHTMSEKTLVAACEIAVELSALLRTTASTTREQASTLQLLSATTVATEQPLSSSETGQQGAVPALSRVNLPAISIPSFTGNCWDWDNFWTLFNANVHSQPIPDLFKFNHLLNALKGEPRQAIMRFQVSVANYAKTIDFLKAKYSDKETTIHTLIQRLEAATLQSTSLKDQRMLLDQLHIVIAQLRDKGENVDSQWLVKQVLAKFPQQVQREILRRKCSMEEPFSMLWLLNTLDKYISSYEKIATMASNDKGKQPARDERPAKGQSQRQIPLCMYCNQPHKAASCTRYTTPQERANYLRQHKLCMICASPQHSTEECKRRNCFGCQGWHHTSCCFKQKVATATPDANPTQRKNKIPSTTANPKARNNNPRQQKQVKQFTTQYHEEESSEQENQDEDVESIAEFHASKQILGIGETFLPIGELTILDPSTRKLRKIPALLDSGAECSFIDQRLADELNLPSMSNTTLRVRTFGAPNDLECQTRKVPLDIWDSDGEPCQLQLLTHNILTSSLRTPPILEEDAAFIRQNHLQVHVVSKRKAKPQILLGSDQLWQLIHADKPHVRLPSGLYLLPTRVGHLLTELGHIASQDNPADVATRGIDKESFPEHFWWNGPLFLAQPREQWSRAYRPLSIVETKYEVDPEDPLPTQSVDGPRQTQVLAQTATAYVDIFKIIKRTELGSVRRIVTFVLRFIHNTVARRNAKKATHIQLSPLFDEAKPSYSAILDGLEIRRAIKTMVKQHQMASIAPTTQAAFKYLNLYIDHQGILRLRAASRPDNVSSEKASSQSFAKLASTHLEAWKNRRASQQQRWDDTRSSGETTIKENSQKTASSPRPIGAGNPRNRQQAGAKSTTFRQIKRRPTGRPTTQGVGNDPHQTRYNLRIRRRNDYTEVDSVAIMLVIVLRDNQNSNQMSAEQVSMDDSEAQQSTTTPESVTMNDKKNQLTQVMPSKRRKNSDDASHASQVQGRVNPDYLGEATCALQGSSEITNIDKQTGLKQKRKREQPKSSELDEYAEVSFWLRVINSPDCKWPVINRTLEHLNTQWTKRKQVAAGIVTKWRSIMVSKDSATEEQKQDEILKLLMNARDEKERLATIGSRFIAMSLIHKDQAKQAGITEQQLDREIRTTIKEMEKECETLEALLETMQNEHKKSIQKQRIHAHEIESERDDIWDQLQQLLAEKSRWDETLKELQAHRDHWRMRAAEEEQYEEKLKTRMQELQNELDAAANKNKAVQEDLNKRMQELEQQCMHLNSQLTKPTSSRAQQEPTTERKQLSSNP</sequence>
<evidence type="ECO:0000313" key="2">
    <source>
        <dbReference type="EMBL" id="VDL64638.1"/>
    </source>
</evidence>
<feature type="compositionally biased region" description="Polar residues" evidence="1">
    <location>
        <begin position="576"/>
        <end position="613"/>
    </location>
</feature>
<protein>
    <submittedName>
        <fullName evidence="4">DUF1758 domain-containing protein</fullName>
    </submittedName>
</protein>
<dbReference type="Gene3D" id="2.40.70.10">
    <property type="entry name" value="Acid Proteases"/>
    <property type="match status" value="1"/>
</dbReference>
<feature type="region of interest" description="Disordered" evidence="1">
    <location>
        <begin position="1140"/>
        <end position="1197"/>
    </location>
</feature>
<reference evidence="2 3" key="2">
    <citation type="submission" date="2018-11" db="EMBL/GenBank/DDBJ databases">
        <authorList>
            <consortium name="Pathogen Informatics"/>
        </authorList>
    </citation>
    <scope>NUCLEOTIDE SEQUENCE [LARGE SCALE GENOMIC DNA]</scope>
</reference>
<dbReference type="WBParaSite" id="NBR_0000128501-mRNA-1">
    <property type="protein sequence ID" value="NBR_0000128501-mRNA-1"/>
    <property type="gene ID" value="NBR_0000128501"/>
</dbReference>
<dbReference type="Proteomes" id="UP000271162">
    <property type="component" value="Unassembled WGS sequence"/>
</dbReference>
<feature type="compositionally biased region" description="Polar residues" evidence="1">
    <location>
        <begin position="1152"/>
        <end position="1175"/>
    </location>
</feature>
<dbReference type="EMBL" id="UYSL01000952">
    <property type="protein sequence ID" value="VDL64638.1"/>
    <property type="molecule type" value="Genomic_DNA"/>
</dbReference>
<feature type="region of interest" description="Disordered" evidence="1">
    <location>
        <begin position="576"/>
        <end position="628"/>
    </location>
</feature>
<dbReference type="PANTHER" id="PTHR47331">
    <property type="entry name" value="PHD-TYPE DOMAIN-CONTAINING PROTEIN"/>
    <property type="match status" value="1"/>
</dbReference>
<dbReference type="InterPro" id="IPR021109">
    <property type="entry name" value="Peptidase_aspartic_dom_sf"/>
</dbReference>
<feature type="compositionally biased region" description="Polar residues" evidence="1">
    <location>
        <begin position="1475"/>
        <end position="1493"/>
    </location>
</feature>
<dbReference type="Pfam" id="PF03564">
    <property type="entry name" value="DUF1759"/>
    <property type="match status" value="1"/>
</dbReference>
<keyword evidence="3" id="KW-1185">Reference proteome</keyword>